<dbReference type="Pfam" id="PF17919">
    <property type="entry name" value="RT_RNaseH_2"/>
    <property type="match status" value="1"/>
</dbReference>
<dbReference type="FunFam" id="3.30.70.270:FF:000020">
    <property type="entry name" value="Transposon Tf2-6 polyprotein-like Protein"/>
    <property type="match status" value="1"/>
</dbReference>
<evidence type="ECO:0000313" key="3">
    <source>
        <dbReference type="EMBL" id="KAL0160510.1"/>
    </source>
</evidence>
<evidence type="ECO:0000259" key="2">
    <source>
        <dbReference type="Pfam" id="PF17919"/>
    </source>
</evidence>
<comment type="caution">
    <text evidence="3">The sequence shown here is derived from an EMBL/GenBank/DDBJ whole genome shotgun (WGS) entry which is preliminary data.</text>
</comment>
<dbReference type="FunFam" id="3.10.20.370:FF:000001">
    <property type="entry name" value="Retrovirus-related Pol polyprotein from transposon 17.6-like protein"/>
    <property type="match status" value="1"/>
</dbReference>
<feature type="non-terminal residue" evidence="3">
    <location>
        <position position="1"/>
    </location>
</feature>
<dbReference type="EMBL" id="JAMKFB020000022">
    <property type="protein sequence ID" value="KAL0160510.1"/>
    <property type="molecule type" value="Genomic_DNA"/>
</dbReference>
<dbReference type="InterPro" id="IPR050951">
    <property type="entry name" value="Retrovirus_Pol_polyprotein"/>
</dbReference>
<name>A0ABD0NGF2_CIRMR</name>
<feature type="domain" description="Reverse transcriptase/retrotransposon-derived protein RNase H-like" evidence="2">
    <location>
        <begin position="88"/>
        <end position="176"/>
    </location>
</feature>
<keyword evidence="1" id="KW-0511">Multifunctional enzyme</keyword>
<dbReference type="PANTHER" id="PTHR37984:SF5">
    <property type="entry name" value="PROTEIN NYNRIN-LIKE"/>
    <property type="match status" value="1"/>
</dbReference>
<accession>A0ABD0NGF2</accession>
<evidence type="ECO:0000313" key="4">
    <source>
        <dbReference type="Proteomes" id="UP001529510"/>
    </source>
</evidence>
<dbReference type="GO" id="GO:0003824">
    <property type="term" value="F:catalytic activity"/>
    <property type="evidence" value="ECO:0007669"/>
    <property type="project" value="UniProtKB-KW"/>
</dbReference>
<dbReference type="Proteomes" id="UP001529510">
    <property type="component" value="Unassembled WGS sequence"/>
</dbReference>
<dbReference type="CDD" id="cd09274">
    <property type="entry name" value="RNase_HI_RT_Ty3"/>
    <property type="match status" value="1"/>
</dbReference>
<dbReference type="AlphaFoldDB" id="A0ABD0NGF2"/>
<dbReference type="Gene3D" id="3.10.20.370">
    <property type="match status" value="1"/>
</dbReference>
<dbReference type="InterPro" id="IPR043128">
    <property type="entry name" value="Rev_trsase/Diguanyl_cyclase"/>
</dbReference>
<protein>
    <recommendedName>
        <fullName evidence="2">Reverse transcriptase/retrotransposon-derived protein RNase H-like domain-containing protein</fullName>
    </recommendedName>
</protein>
<proteinExistence type="predicted"/>
<dbReference type="PANTHER" id="PTHR37984">
    <property type="entry name" value="PROTEIN CBG26694"/>
    <property type="match status" value="1"/>
</dbReference>
<reference evidence="3 4" key="1">
    <citation type="submission" date="2024-05" db="EMBL/GenBank/DDBJ databases">
        <title>Genome sequencing and assembly of Indian major carp, Cirrhinus mrigala (Hamilton, 1822).</title>
        <authorList>
            <person name="Mohindra V."/>
            <person name="Chowdhury L.M."/>
            <person name="Lal K."/>
            <person name="Jena J.K."/>
        </authorList>
    </citation>
    <scope>NUCLEOTIDE SEQUENCE [LARGE SCALE GENOMIC DNA]</scope>
    <source>
        <strain evidence="3">CM1030</strain>
        <tissue evidence="3">Blood</tissue>
    </source>
</reference>
<evidence type="ECO:0000256" key="1">
    <source>
        <dbReference type="ARBA" id="ARBA00023268"/>
    </source>
</evidence>
<dbReference type="InterPro" id="IPR043502">
    <property type="entry name" value="DNA/RNA_pol_sf"/>
</dbReference>
<sequence>EAGLRMNEKKCNFNQSCLHFLGYMVNGDGIQPDGEHLQAITQAIAPTDATSLRSFLGMLFWYNKFIPNYATLVEPLCACLCQDSALQWTDKAQQSFMDVKKCLVDSPSLALFNPELPVIVSTDASDYGLGAVLSQVHPDHSERTAAFASQTLTPTERHYSVVEKKALACVWAVEKHFTLRTDHQALTTLLSTRGAGRAMMRIAQWLARLLCFTYDVVYRAAHQTMLQTACHGYPFLLPLLPTPTMNQS</sequence>
<organism evidence="3 4">
    <name type="scientific">Cirrhinus mrigala</name>
    <name type="common">Mrigala</name>
    <dbReference type="NCBI Taxonomy" id="683832"/>
    <lineage>
        <taxon>Eukaryota</taxon>
        <taxon>Metazoa</taxon>
        <taxon>Chordata</taxon>
        <taxon>Craniata</taxon>
        <taxon>Vertebrata</taxon>
        <taxon>Euteleostomi</taxon>
        <taxon>Actinopterygii</taxon>
        <taxon>Neopterygii</taxon>
        <taxon>Teleostei</taxon>
        <taxon>Ostariophysi</taxon>
        <taxon>Cypriniformes</taxon>
        <taxon>Cyprinidae</taxon>
        <taxon>Labeoninae</taxon>
        <taxon>Labeonini</taxon>
        <taxon>Cirrhinus</taxon>
    </lineage>
</organism>
<dbReference type="Gene3D" id="3.30.70.270">
    <property type="match status" value="1"/>
</dbReference>
<gene>
    <name evidence="3" type="ORF">M9458_044235</name>
</gene>
<dbReference type="SUPFAM" id="SSF56672">
    <property type="entry name" value="DNA/RNA polymerases"/>
    <property type="match status" value="1"/>
</dbReference>
<dbReference type="InterPro" id="IPR041577">
    <property type="entry name" value="RT_RNaseH_2"/>
</dbReference>
<keyword evidence="4" id="KW-1185">Reference proteome</keyword>